<accession>A0A2G9HW36</accession>
<keyword evidence="2" id="KW-1185">Reference proteome</keyword>
<gene>
    <name evidence="1" type="ORF">CDL12_05609</name>
</gene>
<name>A0A2G9HW36_9LAMI</name>
<protein>
    <submittedName>
        <fullName evidence="1">Uncharacterized protein</fullName>
    </submittedName>
</protein>
<reference evidence="2" key="1">
    <citation type="journal article" date="2018" name="Gigascience">
        <title>Genome assembly of the Pink Ipe (Handroanthus impetiginosus, Bignoniaceae), a highly valued, ecologically keystone Neotropical timber forest tree.</title>
        <authorList>
            <person name="Silva-Junior O.B."/>
            <person name="Grattapaglia D."/>
            <person name="Novaes E."/>
            <person name="Collevatti R.G."/>
        </authorList>
    </citation>
    <scope>NUCLEOTIDE SEQUENCE [LARGE SCALE GENOMIC DNA]</scope>
    <source>
        <strain evidence="2">cv. UFG-1</strain>
    </source>
</reference>
<sequence>MEGKYVISGAGSHLKSIPSRASCACHAVRLRRMIFIYREGISTLEKQREIYAPFVLHKCRIYVNPPLLINWLILYQSPQIFELS</sequence>
<dbReference type="EMBL" id="NKXS01000904">
    <property type="protein sequence ID" value="PIN21693.1"/>
    <property type="molecule type" value="Genomic_DNA"/>
</dbReference>
<evidence type="ECO:0000313" key="2">
    <source>
        <dbReference type="Proteomes" id="UP000231279"/>
    </source>
</evidence>
<evidence type="ECO:0000313" key="1">
    <source>
        <dbReference type="EMBL" id="PIN21693.1"/>
    </source>
</evidence>
<dbReference type="Proteomes" id="UP000231279">
    <property type="component" value="Unassembled WGS sequence"/>
</dbReference>
<comment type="caution">
    <text evidence="1">The sequence shown here is derived from an EMBL/GenBank/DDBJ whole genome shotgun (WGS) entry which is preliminary data.</text>
</comment>
<organism evidence="1 2">
    <name type="scientific">Handroanthus impetiginosus</name>
    <dbReference type="NCBI Taxonomy" id="429701"/>
    <lineage>
        <taxon>Eukaryota</taxon>
        <taxon>Viridiplantae</taxon>
        <taxon>Streptophyta</taxon>
        <taxon>Embryophyta</taxon>
        <taxon>Tracheophyta</taxon>
        <taxon>Spermatophyta</taxon>
        <taxon>Magnoliopsida</taxon>
        <taxon>eudicotyledons</taxon>
        <taxon>Gunneridae</taxon>
        <taxon>Pentapetalae</taxon>
        <taxon>asterids</taxon>
        <taxon>lamiids</taxon>
        <taxon>Lamiales</taxon>
        <taxon>Bignoniaceae</taxon>
        <taxon>Crescentiina</taxon>
        <taxon>Tabebuia alliance</taxon>
        <taxon>Handroanthus</taxon>
    </lineage>
</organism>
<dbReference type="AlphaFoldDB" id="A0A2G9HW36"/>
<proteinExistence type="predicted"/>